<gene>
    <name evidence="2" type="ORF">FVEG_16679</name>
</gene>
<keyword evidence="3" id="KW-1185">Reference proteome</keyword>
<dbReference type="EMBL" id="CM000578">
    <property type="protein sequence ID" value="EWG50699.1"/>
    <property type="molecule type" value="Genomic_DNA"/>
</dbReference>
<proteinExistence type="predicted"/>
<evidence type="ECO:0008006" key="4">
    <source>
        <dbReference type="Google" id="ProtNLM"/>
    </source>
</evidence>
<dbReference type="VEuPathDB" id="FungiDB:FVEG_16679"/>
<dbReference type="Proteomes" id="UP000009096">
    <property type="component" value="Chromosome 1"/>
</dbReference>
<dbReference type="GeneID" id="30073555"/>
<protein>
    <recommendedName>
        <fullName evidence="4">Trichothecene biosynthesis protein</fullName>
    </recommendedName>
</protein>
<evidence type="ECO:0000256" key="1">
    <source>
        <dbReference type="SAM" id="SignalP"/>
    </source>
</evidence>
<name>W7MSG0_GIBM7</name>
<sequence length="364" mass="39948">MKHSILISLVASWGLTASASNHATPKCRQVSGDILFNDQFQLYPSFFRWDDQRYVLYLRYAAPSRPAQPQANVTFLYSSIYNASIAVWDPYSSSLERIISIPGITHSLDKRLSGTIIDPTNNVLSAVVEAASFFTSAGNDTKKINLTAVTKGQYGAFLDIDNGLDGDLYVNGAYPSSILHVDCEDKVSPFYVREPTTPPRSFGFGGVVRVGHDLIVSDNTNHELVKFAIHSGHHSPVVIPQTNYHNFSGGSSLSLPVRYGGKVMLMAEDVIDKNTSGVSVFSSKDSWKTAKFVGFIESIDRKLYPASVALSQTSAHELGERIFSSVLFYDNKVNPTMGGNRTDFALRDITDSVDSLLKANGFHI</sequence>
<reference evidence="2 3" key="1">
    <citation type="journal article" date="2010" name="Nature">
        <title>Comparative genomics reveals mobile pathogenicity chromosomes in Fusarium.</title>
        <authorList>
            <person name="Ma L.J."/>
            <person name="van der Does H.C."/>
            <person name="Borkovich K.A."/>
            <person name="Coleman J.J."/>
            <person name="Daboussi M.J."/>
            <person name="Di Pietro A."/>
            <person name="Dufresne M."/>
            <person name="Freitag M."/>
            <person name="Grabherr M."/>
            <person name="Henrissat B."/>
            <person name="Houterman P.M."/>
            <person name="Kang S."/>
            <person name="Shim W.B."/>
            <person name="Woloshuk C."/>
            <person name="Xie X."/>
            <person name="Xu J.R."/>
            <person name="Antoniw J."/>
            <person name="Baker S.E."/>
            <person name="Bluhm B.H."/>
            <person name="Breakspear A."/>
            <person name="Brown D.W."/>
            <person name="Butchko R.A."/>
            <person name="Chapman S."/>
            <person name="Coulson R."/>
            <person name="Coutinho P.M."/>
            <person name="Danchin E.G."/>
            <person name="Diener A."/>
            <person name="Gale L.R."/>
            <person name="Gardiner D.M."/>
            <person name="Goff S."/>
            <person name="Hammond-Kosack K.E."/>
            <person name="Hilburn K."/>
            <person name="Hua-Van A."/>
            <person name="Jonkers W."/>
            <person name="Kazan K."/>
            <person name="Kodira C.D."/>
            <person name="Koehrsen M."/>
            <person name="Kumar L."/>
            <person name="Lee Y.H."/>
            <person name="Li L."/>
            <person name="Manners J.M."/>
            <person name="Miranda-Saavedra D."/>
            <person name="Mukherjee M."/>
            <person name="Park G."/>
            <person name="Park J."/>
            <person name="Park S.Y."/>
            <person name="Proctor R.H."/>
            <person name="Regev A."/>
            <person name="Ruiz-Roldan M.C."/>
            <person name="Sain D."/>
            <person name="Sakthikumar S."/>
            <person name="Sykes S."/>
            <person name="Schwartz D.C."/>
            <person name="Turgeon B.G."/>
            <person name="Wapinski I."/>
            <person name="Yoder O."/>
            <person name="Young S."/>
            <person name="Zeng Q."/>
            <person name="Zhou S."/>
            <person name="Galagan J."/>
            <person name="Cuomo C.A."/>
            <person name="Kistler H.C."/>
            <person name="Rep M."/>
        </authorList>
    </citation>
    <scope>NUCLEOTIDE SEQUENCE [LARGE SCALE GENOMIC DNA]</scope>
    <source>
        <strain evidence="3">M3125 / FGSC 7600</strain>
    </source>
</reference>
<organism evidence="2 3">
    <name type="scientific">Gibberella moniliformis (strain M3125 / FGSC 7600)</name>
    <name type="common">Maize ear and stalk rot fungus</name>
    <name type="synonym">Fusarium verticillioides</name>
    <dbReference type="NCBI Taxonomy" id="334819"/>
    <lineage>
        <taxon>Eukaryota</taxon>
        <taxon>Fungi</taxon>
        <taxon>Dikarya</taxon>
        <taxon>Ascomycota</taxon>
        <taxon>Pezizomycotina</taxon>
        <taxon>Sordariomycetes</taxon>
        <taxon>Hypocreomycetidae</taxon>
        <taxon>Hypocreales</taxon>
        <taxon>Nectriaceae</taxon>
        <taxon>Fusarium</taxon>
        <taxon>Fusarium fujikuroi species complex</taxon>
    </lineage>
</organism>
<dbReference type="KEGG" id="fvr:FVEG_16679"/>
<dbReference type="RefSeq" id="XP_018756890.1">
    <property type="nucleotide sequence ID" value="XM_018905921.1"/>
</dbReference>
<dbReference type="SUPFAM" id="SSF101898">
    <property type="entry name" value="NHL repeat"/>
    <property type="match status" value="1"/>
</dbReference>
<feature type="chain" id="PRO_5004896577" description="Trichothecene biosynthesis protein" evidence="1">
    <location>
        <begin position="19"/>
        <end position="364"/>
    </location>
</feature>
<dbReference type="EMBL" id="DS022254">
    <property type="protein sequence ID" value="EWG50699.1"/>
    <property type="molecule type" value="Genomic_DNA"/>
</dbReference>
<feature type="signal peptide" evidence="1">
    <location>
        <begin position="1"/>
        <end position="18"/>
    </location>
</feature>
<dbReference type="OrthoDB" id="4434395at2759"/>
<evidence type="ECO:0000313" key="3">
    <source>
        <dbReference type="Proteomes" id="UP000009096"/>
    </source>
</evidence>
<keyword evidence="1" id="KW-0732">Signal</keyword>
<dbReference type="AlphaFoldDB" id="W7MSG0"/>
<evidence type="ECO:0000313" key="2">
    <source>
        <dbReference type="EMBL" id="EWG50699.1"/>
    </source>
</evidence>
<accession>W7MSG0</accession>